<name>A0A5C8NT42_9BURK</name>
<sequence>MPTTEGTAQPTIDWRDWIAFLGYVLAAAVVVSVMLASVVLVISMQAEGPTAGSAAPAEVRRAAPETGESPAAGAPAAAKAATPLVAPAPAARIEITAESLRADKPIAASQPAPASLDPAAQPAGPAGESAAAQPRSGEATATPPRIEITSESLRAEKPIGQTEVAPQVPASAGATAAQSLAPSAPPTDARQPAASVRTATEQATAPAAAAGARAQ</sequence>
<evidence type="ECO:0000256" key="2">
    <source>
        <dbReference type="SAM" id="Phobius"/>
    </source>
</evidence>
<feature type="compositionally biased region" description="Low complexity" evidence="1">
    <location>
        <begin position="64"/>
        <end position="75"/>
    </location>
</feature>
<proteinExistence type="predicted"/>
<accession>A0A5C8NT42</accession>
<reference evidence="3 4" key="1">
    <citation type="submission" date="2019-06" db="EMBL/GenBank/DDBJ databases">
        <title>Quisquiliibacterium sp. nov., isolated from a maize field.</title>
        <authorList>
            <person name="Lin S.-Y."/>
            <person name="Tsai C.-F."/>
            <person name="Young C.-C."/>
        </authorList>
    </citation>
    <scope>NUCLEOTIDE SEQUENCE [LARGE SCALE GENOMIC DNA]</scope>
    <source>
        <strain evidence="3 4">CC-CFT501</strain>
    </source>
</reference>
<dbReference type="RefSeq" id="WP_147704843.1">
    <property type="nucleotide sequence ID" value="NZ_VDUY01000005.1"/>
</dbReference>
<gene>
    <name evidence="3" type="ORF">FHP08_12630</name>
</gene>
<keyword evidence="2" id="KW-0472">Membrane</keyword>
<keyword evidence="2" id="KW-0812">Transmembrane</keyword>
<dbReference type="AlphaFoldDB" id="A0A5C8NT42"/>
<feature type="compositionally biased region" description="Low complexity" evidence="1">
    <location>
        <begin position="198"/>
        <end position="215"/>
    </location>
</feature>
<evidence type="ECO:0000256" key="1">
    <source>
        <dbReference type="SAM" id="MobiDB-lite"/>
    </source>
</evidence>
<keyword evidence="4" id="KW-1185">Reference proteome</keyword>
<organism evidence="3 4">
    <name type="scientific">Zeimonas arvi</name>
    <dbReference type="NCBI Taxonomy" id="2498847"/>
    <lineage>
        <taxon>Bacteria</taxon>
        <taxon>Pseudomonadati</taxon>
        <taxon>Pseudomonadota</taxon>
        <taxon>Betaproteobacteria</taxon>
        <taxon>Burkholderiales</taxon>
        <taxon>Burkholderiaceae</taxon>
        <taxon>Zeimonas</taxon>
    </lineage>
</organism>
<evidence type="ECO:0000313" key="3">
    <source>
        <dbReference type="EMBL" id="TXL64594.1"/>
    </source>
</evidence>
<dbReference type="EMBL" id="VDUY01000005">
    <property type="protein sequence ID" value="TXL64594.1"/>
    <property type="molecule type" value="Genomic_DNA"/>
</dbReference>
<feature type="region of interest" description="Disordered" evidence="1">
    <location>
        <begin position="108"/>
        <end position="215"/>
    </location>
</feature>
<feature type="region of interest" description="Disordered" evidence="1">
    <location>
        <begin position="50"/>
        <end position="75"/>
    </location>
</feature>
<keyword evidence="2" id="KW-1133">Transmembrane helix</keyword>
<dbReference type="Proteomes" id="UP000321548">
    <property type="component" value="Unassembled WGS sequence"/>
</dbReference>
<feature type="compositionally biased region" description="Low complexity" evidence="1">
    <location>
        <begin position="165"/>
        <end position="182"/>
    </location>
</feature>
<feature type="transmembrane region" description="Helical" evidence="2">
    <location>
        <begin position="20"/>
        <end position="42"/>
    </location>
</feature>
<evidence type="ECO:0000313" key="4">
    <source>
        <dbReference type="Proteomes" id="UP000321548"/>
    </source>
</evidence>
<comment type="caution">
    <text evidence="3">The sequence shown here is derived from an EMBL/GenBank/DDBJ whole genome shotgun (WGS) entry which is preliminary data.</text>
</comment>
<protein>
    <submittedName>
        <fullName evidence="3">Uncharacterized protein</fullName>
    </submittedName>
</protein>